<evidence type="ECO:0000313" key="11">
    <source>
        <dbReference type="Proteomes" id="UP000001861"/>
    </source>
</evidence>
<dbReference type="RefSeq" id="XP_001837902.2">
    <property type="nucleotide sequence ID" value="XM_001837850.2"/>
</dbReference>
<dbReference type="OrthoDB" id="2501483at2759"/>
<evidence type="ECO:0000313" key="10">
    <source>
        <dbReference type="EMBL" id="EAU83918.2"/>
    </source>
</evidence>
<name>A8P0J0_COPC7</name>
<dbReference type="GeneID" id="6014465"/>
<evidence type="ECO:0000259" key="8">
    <source>
        <dbReference type="Pfam" id="PF18718"/>
    </source>
</evidence>
<gene>
    <name evidence="10" type="ORF">CC1G_10323</name>
</gene>
<evidence type="ECO:0000256" key="3">
    <source>
        <dbReference type="ARBA" id="ARBA00022617"/>
    </source>
</evidence>
<keyword evidence="3" id="KW-0349">Heme</keyword>
<evidence type="ECO:0000256" key="7">
    <source>
        <dbReference type="ARBA" id="ARBA00023033"/>
    </source>
</evidence>
<evidence type="ECO:0000256" key="1">
    <source>
        <dbReference type="ARBA" id="ARBA00001971"/>
    </source>
</evidence>
<proteinExistence type="inferred from homology"/>
<dbReference type="KEGG" id="cci:CC1G_10323"/>
<keyword evidence="6" id="KW-0408">Iron</keyword>
<reference evidence="10 11" key="1">
    <citation type="journal article" date="2010" name="Proc. Natl. Acad. Sci. U.S.A.">
        <title>Insights into evolution of multicellular fungi from the assembled chromosomes of the mushroom Coprinopsis cinerea (Coprinus cinereus).</title>
        <authorList>
            <person name="Stajich J.E."/>
            <person name="Wilke S.K."/>
            <person name="Ahren D."/>
            <person name="Au C.H."/>
            <person name="Birren B.W."/>
            <person name="Borodovsky M."/>
            <person name="Burns C."/>
            <person name="Canback B."/>
            <person name="Casselton L.A."/>
            <person name="Cheng C.K."/>
            <person name="Deng J."/>
            <person name="Dietrich F.S."/>
            <person name="Fargo D.C."/>
            <person name="Farman M.L."/>
            <person name="Gathman A.C."/>
            <person name="Goldberg J."/>
            <person name="Guigo R."/>
            <person name="Hoegger P.J."/>
            <person name="Hooker J.B."/>
            <person name="Huggins A."/>
            <person name="James T.Y."/>
            <person name="Kamada T."/>
            <person name="Kilaru S."/>
            <person name="Kodira C."/>
            <person name="Kues U."/>
            <person name="Kupfer D."/>
            <person name="Kwan H.S."/>
            <person name="Lomsadze A."/>
            <person name="Li W."/>
            <person name="Lilly W.W."/>
            <person name="Ma L.J."/>
            <person name="Mackey A.J."/>
            <person name="Manning G."/>
            <person name="Martin F."/>
            <person name="Muraguchi H."/>
            <person name="Natvig D.O."/>
            <person name="Palmerini H."/>
            <person name="Ramesh M.A."/>
            <person name="Rehmeyer C.J."/>
            <person name="Roe B.A."/>
            <person name="Shenoy N."/>
            <person name="Stanke M."/>
            <person name="Ter-Hovhannisyan V."/>
            <person name="Tunlid A."/>
            <person name="Velagapudi R."/>
            <person name="Vision T.J."/>
            <person name="Zeng Q."/>
            <person name="Zolan M.E."/>
            <person name="Pukkila P.J."/>
        </authorList>
    </citation>
    <scope>NUCLEOTIDE SEQUENCE [LARGE SCALE GENOMIC DNA]</scope>
    <source>
        <strain evidence="11">Okayama-7 / 130 / ATCC MYA-4618 / FGSC 9003</strain>
    </source>
</reference>
<protein>
    <submittedName>
        <fullName evidence="10">Cytochrome P450</fullName>
    </submittedName>
</protein>
<dbReference type="InterPro" id="IPR041539">
    <property type="entry name" value="CxC5"/>
</dbReference>
<dbReference type="VEuPathDB" id="FungiDB:CC1G_10323"/>
<comment type="caution">
    <text evidence="10">The sequence shown here is derived from an EMBL/GenBank/DDBJ whole genome shotgun (WGS) entry which is preliminary data.</text>
</comment>
<evidence type="ECO:0000256" key="2">
    <source>
        <dbReference type="ARBA" id="ARBA00010617"/>
    </source>
</evidence>
<evidence type="ECO:0000256" key="4">
    <source>
        <dbReference type="ARBA" id="ARBA00022723"/>
    </source>
</evidence>
<sequence>MLQFDFNSVLSERLRGNLVLPVALATACLGVGYLCLSSSRRKRLPFPPGPRGLPIVGNAFDVPEKEFWLKHKEWSDEYGSDVIYLNMLGTPVVVLNSHKAVKELLEQRSAIYSSRPNMPMLNDLIGFSWHFGFMEYGSKWKERRQLFQRVLSPNHAQRYRPSFLVTIKTLLNQLLDDPDHFLEHGRRLSGSFILNVTYGLEIKSDDDIYILQAERGMQAMAAAGTASTFLVDFLPSLKYVPSWFPGAGFRRHAKEWSKHVFAMADSPFQYVKGAMASGTAEPCAAVDLLEGLDTDDPENLKHREEVIRDALAAAYAAGSDTTLSQPARLLPAMKTLEGGARGGYMHEPVQVSLNSSVLTSIPPILLLSTMELSALATIASNHTILARLPLTTISKFFTIVNIARPTIQFTRRDTNLDEPPLELSRKLISLFAHLLGVDEICVIECWKVFREEAWREASGIEPDLAFIAEYNKAALPLDMAYHMVYPPVRACLDPTCQQYSRDQSEKTLSDPTLVKGSLFTAHSGAFPIVSTSLYCRCCRRRYYSNYFVDRKDETRQYYRGVPDIIQVSMHYFLESELLEIFATSHTFAWVSSQNSARIYNLALGKPLAHILNNAMAYGAVYDSTKASQPTFSWPYPLTLRPEDALDGFFLYSLLLYHAEEKASLTLPNNPSLSARERLRYALQDRNDAMQGVGQDDYLHACDLCYKVIKGEDGTLRKMHAAVCDGITLGHPCCGVHGCQTPLDSQRDRYCPDHRALEALCAIDDCSQPVEPGFRTCSQQGHRRLEEKYREKGTAMFQLQDRLQKARISTPSDSVPLDNPANISTNDIELDEEEALPECDGKADVGKQKLKSHFGRRWTHNEQLVMRPCGLILARGTLYGAESVASVNDILKATFPTPSSTPEHLFFDNNCKLLRHLKATNDSHFANTAMPVDVFHFKTKHKVTDSVCQEFCNPAAYPELIAGPGKWLFNSSICEQTNVWLGGFQAILRDMEGVRYNFYLDEVIRRRNRYVISELSRKGHHPWVVPYDEFFFAPIVR</sequence>
<dbReference type="InterPro" id="IPR050364">
    <property type="entry name" value="Cytochrome_P450_fung"/>
</dbReference>
<keyword evidence="5" id="KW-0560">Oxidoreductase</keyword>
<dbReference type="Pfam" id="PF00067">
    <property type="entry name" value="p450"/>
    <property type="match status" value="1"/>
</dbReference>
<dbReference type="AlphaFoldDB" id="A8P0J0"/>
<dbReference type="PANTHER" id="PTHR46300">
    <property type="entry name" value="P450, PUTATIVE (EUROFUNG)-RELATED-RELATED"/>
    <property type="match status" value="1"/>
</dbReference>
<dbReference type="HOGENOM" id="CLU_293379_0_0_1"/>
<comment type="cofactor">
    <cofactor evidence="1">
        <name>heme</name>
        <dbReference type="ChEBI" id="CHEBI:30413"/>
    </cofactor>
</comment>
<keyword evidence="7" id="KW-0503">Monooxygenase</keyword>
<dbReference type="InterPro" id="IPR040898">
    <property type="entry name" value="CxC6"/>
</dbReference>
<dbReference type="GO" id="GO:0016705">
    <property type="term" value="F:oxidoreductase activity, acting on paired donors, with incorporation or reduction of molecular oxygen"/>
    <property type="evidence" value="ECO:0007669"/>
    <property type="project" value="InterPro"/>
</dbReference>
<dbReference type="InterPro" id="IPR001128">
    <property type="entry name" value="Cyt_P450"/>
</dbReference>
<dbReference type="EMBL" id="AACS02000006">
    <property type="protein sequence ID" value="EAU83918.2"/>
    <property type="molecule type" value="Genomic_DNA"/>
</dbReference>
<dbReference type="GO" id="GO:0004497">
    <property type="term" value="F:monooxygenase activity"/>
    <property type="evidence" value="ECO:0007669"/>
    <property type="project" value="UniProtKB-KW"/>
</dbReference>
<dbReference type="PANTHER" id="PTHR46300:SF7">
    <property type="entry name" value="P450, PUTATIVE (EUROFUNG)-RELATED"/>
    <property type="match status" value="1"/>
</dbReference>
<accession>A8P0J0</accession>
<dbReference type="InParanoid" id="A8P0J0"/>
<dbReference type="Proteomes" id="UP000001861">
    <property type="component" value="Unassembled WGS sequence"/>
</dbReference>
<evidence type="ECO:0000259" key="9">
    <source>
        <dbReference type="Pfam" id="PF18721"/>
    </source>
</evidence>
<dbReference type="GO" id="GO:0005506">
    <property type="term" value="F:iron ion binding"/>
    <property type="evidence" value="ECO:0007669"/>
    <property type="project" value="InterPro"/>
</dbReference>
<evidence type="ECO:0000256" key="5">
    <source>
        <dbReference type="ARBA" id="ARBA00023002"/>
    </source>
</evidence>
<feature type="domain" description="CxC5 like cysteine cluster associated with KDZ" evidence="8">
    <location>
        <begin position="480"/>
        <end position="602"/>
    </location>
</feature>
<keyword evidence="4" id="KW-0479">Metal-binding</keyword>
<dbReference type="eggNOG" id="KOG0156">
    <property type="taxonomic scope" value="Eukaryota"/>
</dbReference>
<feature type="domain" description="CxC6 like cysteine cluster associated with KDZ" evidence="9">
    <location>
        <begin position="722"/>
        <end position="786"/>
    </location>
</feature>
<dbReference type="Pfam" id="PF18721">
    <property type="entry name" value="CxC6"/>
    <property type="match status" value="1"/>
</dbReference>
<dbReference type="Pfam" id="PF18718">
    <property type="entry name" value="CxC5"/>
    <property type="match status" value="1"/>
</dbReference>
<organism evidence="10 11">
    <name type="scientific">Coprinopsis cinerea (strain Okayama-7 / 130 / ATCC MYA-4618 / FGSC 9003)</name>
    <name type="common">Inky cap fungus</name>
    <name type="synonym">Hormographiella aspergillata</name>
    <dbReference type="NCBI Taxonomy" id="240176"/>
    <lineage>
        <taxon>Eukaryota</taxon>
        <taxon>Fungi</taxon>
        <taxon>Dikarya</taxon>
        <taxon>Basidiomycota</taxon>
        <taxon>Agaricomycotina</taxon>
        <taxon>Agaricomycetes</taxon>
        <taxon>Agaricomycetidae</taxon>
        <taxon>Agaricales</taxon>
        <taxon>Agaricineae</taxon>
        <taxon>Psathyrellaceae</taxon>
        <taxon>Coprinopsis</taxon>
    </lineage>
</organism>
<dbReference type="GO" id="GO:0020037">
    <property type="term" value="F:heme binding"/>
    <property type="evidence" value="ECO:0007669"/>
    <property type="project" value="InterPro"/>
</dbReference>
<comment type="similarity">
    <text evidence="2">Belongs to the cytochrome P450 family.</text>
</comment>
<dbReference type="SUPFAM" id="SSF48264">
    <property type="entry name" value="Cytochrome P450"/>
    <property type="match status" value="1"/>
</dbReference>
<dbReference type="Gene3D" id="1.10.630.10">
    <property type="entry name" value="Cytochrome P450"/>
    <property type="match status" value="1"/>
</dbReference>
<keyword evidence="11" id="KW-1185">Reference proteome</keyword>
<evidence type="ECO:0000256" key="6">
    <source>
        <dbReference type="ARBA" id="ARBA00023004"/>
    </source>
</evidence>
<dbReference type="InterPro" id="IPR036396">
    <property type="entry name" value="Cyt_P450_sf"/>
</dbReference>